<proteinExistence type="predicted"/>
<dbReference type="Gene3D" id="3.20.20.300">
    <property type="entry name" value="Glycoside hydrolase, family 3, N-terminal domain"/>
    <property type="match status" value="1"/>
</dbReference>
<name>A0AAN8J6K2_PATCE</name>
<dbReference type="Pfam" id="PF01915">
    <property type="entry name" value="Glyco_hydro_3_C"/>
    <property type="match status" value="1"/>
</dbReference>
<keyword evidence="3" id="KW-0326">Glycosidase</keyword>
<evidence type="ECO:0000256" key="2">
    <source>
        <dbReference type="ARBA" id="ARBA00022801"/>
    </source>
</evidence>
<evidence type="ECO:0000256" key="1">
    <source>
        <dbReference type="ARBA" id="ARBA00022729"/>
    </source>
</evidence>
<dbReference type="SMART" id="SM01217">
    <property type="entry name" value="Fn3_like"/>
    <property type="match status" value="1"/>
</dbReference>
<dbReference type="EMBL" id="JAZGQO010000014">
    <property type="protein sequence ID" value="KAK6170930.1"/>
    <property type="molecule type" value="Genomic_DNA"/>
</dbReference>
<evidence type="ECO:0000313" key="6">
    <source>
        <dbReference type="Proteomes" id="UP001347796"/>
    </source>
</evidence>
<keyword evidence="1" id="KW-0732">Signal</keyword>
<protein>
    <recommendedName>
        <fullName evidence="4">Fibronectin type III-like domain-containing protein</fullName>
    </recommendedName>
</protein>
<dbReference type="InterPro" id="IPR002772">
    <property type="entry name" value="Glyco_hydro_3_C"/>
</dbReference>
<dbReference type="InterPro" id="IPR026891">
    <property type="entry name" value="Fn3-like"/>
</dbReference>
<dbReference type="Pfam" id="PF14310">
    <property type="entry name" value="Fn3-like"/>
    <property type="match status" value="1"/>
</dbReference>
<dbReference type="GO" id="GO:0046556">
    <property type="term" value="F:alpha-L-arabinofuranosidase activity"/>
    <property type="evidence" value="ECO:0007669"/>
    <property type="project" value="TreeGrafter"/>
</dbReference>
<dbReference type="Pfam" id="PF00933">
    <property type="entry name" value="Glyco_hydro_3"/>
    <property type="match status" value="1"/>
</dbReference>
<keyword evidence="6" id="KW-1185">Reference proteome</keyword>
<dbReference type="PANTHER" id="PTHR42721:SF42">
    <property type="entry name" value="FIBRONECTIN TYPE III-LIKE DOMAIN-CONTAINING PROTEIN"/>
    <property type="match status" value="1"/>
</dbReference>
<dbReference type="InterPro" id="IPR044993">
    <property type="entry name" value="BXL"/>
</dbReference>
<dbReference type="SUPFAM" id="SSF51445">
    <property type="entry name" value="(Trans)glycosidases"/>
    <property type="match status" value="1"/>
</dbReference>
<dbReference type="InterPro" id="IPR001764">
    <property type="entry name" value="Glyco_hydro_3_N"/>
</dbReference>
<accession>A0AAN8J6K2</accession>
<sequence length="742" mass="81805">MEKVVFLLLLVEWSHQDYPFKNVSLSWDIRVDDLVGRLTLEEITLQMAKGGSGINGPAPAIPRLGIGPYQWNTECLHGDVGENATSFPQSIGLAATWSSGLLSEVATAVSREVRAIHNENIKKKSYADNTGLSCFAPVINLMRDPRWGRNQETYGEDPFLSGMLASGYVTGIQGDNPRYVRANAGCKHFDAHGGPENIPVSRFGFNSQVSERDWRTTFLPAFRYCVDAGVLSIMCSYNRLNGVPACANKHLLTDILRSEWNFTGYVVSDMGAIEDIITGHHYFNNSVDTTAASVNAGCNLELAHNITNEVFNSIADAVNQGKLSEELVRERVKPLFYTRMRLGEFDPPDMNPYNYINTSVIEEQAHIDLAVEAAMKSFVLLKNDGTLPLRKNIYNSIAIIGPFADAIDYLDGNFAANPDPKFKTTPRKGLESLGIVSKYASGCNDSRCNIYDSDSIKTAVENVDVVFVCIGLGTLLESDGNDRSDLNLPDRQQLLLEDAVKYSGNASIVLISFNGGPVDIQWADGNDRVSSILAVFYPGQATGVALRNVLTSSDKPQFGRLPYTWYSSADQVPPIVNYTMVDRTYRYFYGKPLYPFGYGLTYTTFDYSNMAYPASINAGDVLPLHITFFNFGHVNGDEIVQIYISWSPLDGSNGASSSVPTPRITLVDFARLSTKPKSENIIYFNIAPEQMAVYTEDKGWVVEEGTIYIFGGGTQPFPSRMGDTGFYSGSFKVNGTKVLGFF</sequence>
<evidence type="ECO:0000313" key="5">
    <source>
        <dbReference type="EMBL" id="KAK6170930.1"/>
    </source>
</evidence>
<evidence type="ECO:0000259" key="4">
    <source>
        <dbReference type="SMART" id="SM01217"/>
    </source>
</evidence>
<dbReference type="Gene3D" id="3.40.50.1700">
    <property type="entry name" value="Glycoside hydrolase family 3 C-terminal domain"/>
    <property type="match status" value="1"/>
</dbReference>
<feature type="domain" description="Fibronectin type III-like" evidence="4">
    <location>
        <begin position="638"/>
        <end position="715"/>
    </location>
</feature>
<dbReference type="PRINTS" id="PR00133">
    <property type="entry name" value="GLHYDRLASE3"/>
</dbReference>
<evidence type="ECO:0000256" key="3">
    <source>
        <dbReference type="ARBA" id="ARBA00023295"/>
    </source>
</evidence>
<reference evidence="5 6" key="1">
    <citation type="submission" date="2024-01" db="EMBL/GenBank/DDBJ databases">
        <title>The genome of the rayed Mediterranean limpet Patella caerulea (Linnaeus, 1758).</title>
        <authorList>
            <person name="Anh-Thu Weber A."/>
            <person name="Halstead-Nussloch G."/>
        </authorList>
    </citation>
    <scope>NUCLEOTIDE SEQUENCE [LARGE SCALE GENOMIC DNA]</scope>
    <source>
        <strain evidence="5">AATW-2023a</strain>
        <tissue evidence="5">Whole specimen</tissue>
    </source>
</reference>
<organism evidence="5 6">
    <name type="scientific">Patella caerulea</name>
    <name type="common">Rayed Mediterranean limpet</name>
    <dbReference type="NCBI Taxonomy" id="87958"/>
    <lineage>
        <taxon>Eukaryota</taxon>
        <taxon>Metazoa</taxon>
        <taxon>Spiralia</taxon>
        <taxon>Lophotrochozoa</taxon>
        <taxon>Mollusca</taxon>
        <taxon>Gastropoda</taxon>
        <taxon>Patellogastropoda</taxon>
        <taxon>Patelloidea</taxon>
        <taxon>Patellidae</taxon>
        <taxon>Patella</taxon>
    </lineage>
</organism>
<dbReference type="GO" id="GO:0045493">
    <property type="term" value="P:xylan catabolic process"/>
    <property type="evidence" value="ECO:0007669"/>
    <property type="project" value="InterPro"/>
</dbReference>
<dbReference type="Proteomes" id="UP001347796">
    <property type="component" value="Unassembled WGS sequence"/>
</dbReference>
<dbReference type="InterPro" id="IPR036881">
    <property type="entry name" value="Glyco_hydro_3_C_sf"/>
</dbReference>
<dbReference type="GO" id="GO:0009044">
    <property type="term" value="F:xylan 1,4-beta-xylosidase activity"/>
    <property type="evidence" value="ECO:0007669"/>
    <property type="project" value="InterPro"/>
</dbReference>
<gene>
    <name evidence="5" type="ORF">SNE40_019209</name>
</gene>
<dbReference type="InterPro" id="IPR017853">
    <property type="entry name" value="GH"/>
</dbReference>
<comment type="caution">
    <text evidence="5">The sequence shown here is derived from an EMBL/GenBank/DDBJ whole genome shotgun (WGS) entry which is preliminary data.</text>
</comment>
<dbReference type="AlphaFoldDB" id="A0AAN8J6K2"/>
<dbReference type="InterPro" id="IPR013783">
    <property type="entry name" value="Ig-like_fold"/>
</dbReference>
<dbReference type="Gene3D" id="2.60.40.10">
    <property type="entry name" value="Immunoglobulins"/>
    <property type="match status" value="1"/>
</dbReference>
<keyword evidence="2" id="KW-0378">Hydrolase</keyword>
<dbReference type="GO" id="GO:0031222">
    <property type="term" value="P:arabinan catabolic process"/>
    <property type="evidence" value="ECO:0007669"/>
    <property type="project" value="TreeGrafter"/>
</dbReference>
<dbReference type="PANTHER" id="PTHR42721">
    <property type="entry name" value="SUGAR HYDROLASE-RELATED"/>
    <property type="match status" value="1"/>
</dbReference>
<dbReference type="InterPro" id="IPR036962">
    <property type="entry name" value="Glyco_hydro_3_N_sf"/>
</dbReference>
<dbReference type="SUPFAM" id="SSF52279">
    <property type="entry name" value="Beta-D-glucan exohydrolase, C-terminal domain"/>
    <property type="match status" value="1"/>
</dbReference>